<accession>A0AAV1L130</accession>
<evidence type="ECO:0000313" key="1">
    <source>
        <dbReference type="EMBL" id="CAK1588983.1"/>
    </source>
</evidence>
<keyword evidence="2" id="KW-1185">Reference proteome</keyword>
<protein>
    <recommendedName>
        <fullName evidence="3">PiggyBac transposable element-derived protein domain-containing protein</fullName>
    </recommendedName>
</protein>
<sequence length="74" mass="8277">MSELKAFIGLLYIAGFYRSGRQNTADLWASDAYALRACNATCTQTVRHMLVHQFWAQFSGAQEVSLIDAIHDPV</sequence>
<dbReference type="AlphaFoldDB" id="A0AAV1L130"/>
<reference evidence="1 2" key="1">
    <citation type="submission" date="2023-11" db="EMBL/GenBank/DDBJ databases">
        <authorList>
            <person name="Hedman E."/>
            <person name="Englund M."/>
            <person name="Stromberg M."/>
            <person name="Nyberg Akerstrom W."/>
            <person name="Nylinder S."/>
            <person name="Jareborg N."/>
            <person name="Kallberg Y."/>
            <person name="Kronander E."/>
        </authorList>
    </citation>
    <scope>NUCLEOTIDE SEQUENCE [LARGE SCALE GENOMIC DNA]</scope>
</reference>
<dbReference type="Proteomes" id="UP001314205">
    <property type="component" value="Unassembled WGS sequence"/>
</dbReference>
<name>A0AAV1L130_9NEOP</name>
<dbReference type="EMBL" id="CAVLGL010000083">
    <property type="protein sequence ID" value="CAK1588983.1"/>
    <property type="molecule type" value="Genomic_DNA"/>
</dbReference>
<organism evidence="1 2">
    <name type="scientific">Parnassius mnemosyne</name>
    <name type="common">clouded apollo</name>
    <dbReference type="NCBI Taxonomy" id="213953"/>
    <lineage>
        <taxon>Eukaryota</taxon>
        <taxon>Metazoa</taxon>
        <taxon>Ecdysozoa</taxon>
        <taxon>Arthropoda</taxon>
        <taxon>Hexapoda</taxon>
        <taxon>Insecta</taxon>
        <taxon>Pterygota</taxon>
        <taxon>Neoptera</taxon>
        <taxon>Endopterygota</taxon>
        <taxon>Lepidoptera</taxon>
        <taxon>Glossata</taxon>
        <taxon>Ditrysia</taxon>
        <taxon>Papilionoidea</taxon>
        <taxon>Papilionidae</taxon>
        <taxon>Parnassiinae</taxon>
        <taxon>Parnassini</taxon>
        <taxon>Parnassius</taxon>
        <taxon>Driopa</taxon>
    </lineage>
</organism>
<evidence type="ECO:0008006" key="3">
    <source>
        <dbReference type="Google" id="ProtNLM"/>
    </source>
</evidence>
<proteinExistence type="predicted"/>
<gene>
    <name evidence="1" type="ORF">PARMNEM_LOCUS9548</name>
</gene>
<evidence type="ECO:0000313" key="2">
    <source>
        <dbReference type="Proteomes" id="UP001314205"/>
    </source>
</evidence>
<comment type="caution">
    <text evidence="1">The sequence shown here is derived from an EMBL/GenBank/DDBJ whole genome shotgun (WGS) entry which is preliminary data.</text>
</comment>